<reference evidence="2 3" key="1">
    <citation type="submission" date="2018-06" db="EMBL/GenBank/DDBJ databases">
        <title>Thermoflavimicrobium daqus sp. nov., a thermophilic microbe isolated from Moutai-flavour Daqu.</title>
        <authorList>
            <person name="Wang X."/>
            <person name="Zhou H."/>
        </authorList>
    </citation>
    <scope>NUCLEOTIDE SEQUENCE [LARGE SCALE GENOMIC DNA]</scope>
    <source>
        <strain evidence="2 3">FBKL4.011</strain>
    </source>
</reference>
<dbReference type="AlphaFoldDB" id="A0A364K1U4"/>
<gene>
    <name evidence="2" type="ORF">DL897_15585</name>
</gene>
<dbReference type="Gene3D" id="1.10.1220.10">
    <property type="entry name" value="Met repressor-like"/>
    <property type="match status" value="1"/>
</dbReference>
<feature type="domain" description="CopG-like ribbon-helix-helix" evidence="1">
    <location>
        <begin position="8"/>
        <end position="40"/>
    </location>
</feature>
<keyword evidence="3" id="KW-1185">Reference proteome</keyword>
<proteinExistence type="predicted"/>
<dbReference type="InterPro" id="IPR010985">
    <property type="entry name" value="Ribbon_hlx_hlx"/>
</dbReference>
<dbReference type="RefSeq" id="WP_113660044.1">
    <property type="nucleotide sequence ID" value="NZ_KZ845673.1"/>
</dbReference>
<reference evidence="2 3" key="2">
    <citation type="submission" date="2018-06" db="EMBL/GenBank/DDBJ databases">
        <authorList>
            <person name="Zhirakovskaya E."/>
        </authorList>
    </citation>
    <scope>NUCLEOTIDE SEQUENCE [LARGE SCALE GENOMIC DNA]</scope>
    <source>
        <strain evidence="2 3">FBKL4.011</strain>
    </source>
</reference>
<dbReference type="SUPFAM" id="SSF47598">
    <property type="entry name" value="Ribbon-helix-helix"/>
    <property type="match status" value="1"/>
</dbReference>
<dbReference type="GO" id="GO:0006355">
    <property type="term" value="P:regulation of DNA-templated transcription"/>
    <property type="evidence" value="ECO:0007669"/>
    <property type="project" value="InterPro"/>
</dbReference>
<accession>A0A364K1U4</accession>
<dbReference type="InterPro" id="IPR013321">
    <property type="entry name" value="Arc_rbn_hlx_hlx"/>
</dbReference>
<sequence length="49" mass="5756">MAVADENTRVQVTMPKTLRKELEKEAKQENRSLSNYIVKILLDRNQKPK</sequence>
<organism evidence="2 3">
    <name type="scientific">Thermoflavimicrobium daqui</name>
    <dbReference type="NCBI Taxonomy" id="2137476"/>
    <lineage>
        <taxon>Bacteria</taxon>
        <taxon>Bacillati</taxon>
        <taxon>Bacillota</taxon>
        <taxon>Bacilli</taxon>
        <taxon>Bacillales</taxon>
        <taxon>Thermoactinomycetaceae</taxon>
        <taxon>Thermoflavimicrobium</taxon>
    </lineage>
</organism>
<dbReference type="Proteomes" id="UP000251213">
    <property type="component" value="Unassembled WGS sequence"/>
</dbReference>
<evidence type="ECO:0000313" key="3">
    <source>
        <dbReference type="Proteomes" id="UP000251213"/>
    </source>
</evidence>
<dbReference type="EMBL" id="QJKK01000011">
    <property type="protein sequence ID" value="RAL22002.1"/>
    <property type="molecule type" value="Genomic_DNA"/>
</dbReference>
<protein>
    <submittedName>
        <fullName evidence="2">DNA-binding protein</fullName>
    </submittedName>
</protein>
<evidence type="ECO:0000259" key="1">
    <source>
        <dbReference type="Pfam" id="PF07878"/>
    </source>
</evidence>
<keyword evidence="2" id="KW-0238">DNA-binding</keyword>
<evidence type="ECO:0000313" key="2">
    <source>
        <dbReference type="EMBL" id="RAL22002.1"/>
    </source>
</evidence>
<dbReference type="Pfam" id="PF07878">
    <property type="entry name" value="RHH_5"/>
    <property type="match status" value="1"/>
</dbReference>
<comment type="caution">
    <text evidence="2">The sequence shown here is derived from an EMBL/GenBank/DDBJ whole genome shotgun (WGS) entry which is preliminary data.</text>
</comment>
<dbReference type="GO" id="GO:0003677">
    <property type="term" value="F:DNA binding"/>
    <property type="evidence" value="ECO:0007669"/>
    <property type="project" value="UniProtKB-KW"/>
</dbReference>
<name>A0A364K1U4_9BACL</name>
<dbReference type="InterPro" id="IPR012869">
    <property type="entry name" value="RHH_5"/>
</dbReference>